<reference evidence="2" key="2">
    <citation type="submission" date="2020-08" db="EMBL/GenBank/DDBJ databases">
        <authorList>
            <person name="Chen M."/>
            <person name="Teng W."/>
            <person name="Zhao L."/>
            <person name="Hu C."/>
            <person name="Zhou Y."/>
            <person name="Han B."/>
            <person name="Song L."/>
            <person name="Shu W."/>
        </authorList>
    </citation>
    <scope>NUCLEOTIDE SEQUENCE</scope>
    <source>
        <strain evidence="2">FACHB-1277</strain>
    </source>
</reference>
<evidence type="ECO:0000313" key="3">
    <source>
        <dbReference type="Proteomes" id="UP000631421"/>
    </source>
</evidence>
<evidence type="ECO:0000313" key="2">
    <source>
        <dbReference type="EMBL" id="MBD2151367.1"/>
    </source>
</evidence>
<accession>A0A926UUG2</accession>
<comment type="caution">
    <text evidence="2">The sequence shown here is derived from an EMBL/GenBank/DDBJ whole genome shotgun (WGS) entry which is preliminary data.</text>
</comment>
<keyword evidence="3" id="KW-1185">Reference proteome</keyword>
<proteinExistence type="predicted"/>
<name>A0A926UUG2_9CYAN</name>
<dbReference type="AlphaFoldDB" id="A0A926UUG2"/>
<dbReference type="EMBL" id="JACJPY010000051">
    <property type="protein sequence ID" value="MBD2151367.1"/>
    <property type="molecule type" value="Genomic_DNA"/>
</dbReference>
<gene>
    <name evidence="2" type="ORF">H6F44_14725</name>
</gene>
<keyword evidence="1" id="KW-0472">Membrane</keyword>
<keyword evidence="1" id="KW-1133">Transmembrane helix</keyword>
<keyword evidence="1" id="KW-0812">Transmembrane</keyword>
<sequence>MNSDRLSKNKKTRQIPLGVLLIVPFVLQIVGAVGLVGFLSYRSGQKAVEDMATSLMSEIGDRIDQNLNSYLNAP</sequence>
<evidence type="ECO:0000256" key="1">
    <source>
        <dbReference type="SAM" id="Phobius"/>
    </source>
</evidence>
<organism evidence="2 3">
    <name type="scientific">Pseudanabaena cinerea FACHB-1277</name>
    <dbReference type="NCBI Taxonomy" id="2949581"/>
    <lineage>
        <taxon>Bacteria</taxon>
        <taxon>Bacillati</taxon>
        <taxon>Cyanobacteriota</taxon>
        <taxon>Cyanophyceae</taxon>
        <taxon>Pseudanabaenales</taxon>
        <taxon>Pseudanabaenaceae</taxon>
        <taxon>Pseudanabaena</taxon>
        <taxon>Pseudanabaena cinerea</taxon>
    </lineage>
</organism>
<protein>
    <submittedName>
        <fullName evidence="2">Uncharacterized protein</fullName>
    </submittedName>
</protein>
<dbReference type="Proteomes" id="UP000631421">
    <property type="component" value="Unassembled WGS sequence"/>
</dbReference>
<feature type="transmembrane region" description="Helical" evidence="1">
    <location>
        <begin position="15"/>
        <end position="41"/>
    </location>
</feature>
<reference evidence="2" key="1">
    <citation type="journal article" date="2015" name="ISME J.">
        <title>Draft Genome Sequence of Streptomyces incarnatus NRRL8089, which Produces the Nucleoside Antibiotic Sinefungin.</title>
        <authorList>
            <person name="Oshima K."/>
            <person name="Hattori M."/>
            <person name="Shimizu H."/>
            <person name="Fukuda K."/>
            <person name="Nemoto M."/>
            <person name="Inagaki K."/>
            <person name="Tamura T."/>
        </authorList>
    </citation>
    <scope>NUCLEOTIDE SEQUENCE</scope>
    <source>
        <strain evidence="2">FACHB-1277</strain>
    </source>
</reference>